<dbReference type="InterPro" id="IPR009729">
    <property type="entry name" value="Gal-3-0_sulfotransfrase"/>
</dbReference>
<evidence type="ECO:0000256" key="2">
    <source>
        <dbReference type="ARBA" id="ARBA00022679"/>
    </source>
</evidence>
<dbReference type="Pfam" id="PF06990">
    <property type="entry name" value="Gal-3-0_sulfotr"/>
    <property type="match status" value="1"/>
</dbReference>
<name>A0A4R6XTF3_9GAMM</name>
<dbReference type="InterPro" id="IPR027417">
    <property type="entry name" value="P-loop_NTPase"/>
</dbReference>
<sequence length="289" mass="32990">MQNTWQTSEDLTNLIIHKKNLNKFLITNTYDINTDLCCFSHVPKTAGTSLESIVAKNFKASDVLHINAPDLNRLPELIDLKKNGPRFICGHHPIHGQLYRLIADKPLFHFTQLRNPLDRVISYFNYVKGKKDHPMHPHANNSLEKFLTANPSPELINGQSRRFSGYLHSGSASPETYFNEAKDVLSQCFSLVLTTCLFDEGLLLLKNRLGLKDIYYQRVNESTQFITKNELSDAVLNLILEHNRADIDLFDWAKAQCQNLIKQELSPKAIADFKSINLKWRALIDSPGD</sequence>
<dbReference type="GO" id="GO:0009247">
    <property type="term" value="P:glycolipid biosynthetic process"/>
    <property type="evidence" value="ECO:0007669"/>
    <property type="project" value="InterPro"/>
</dbReference>
<keyword evidence="4" id="KW-0735">Signal-anchor</keyword>
<evidence type="ECO:0000313" key="10">
    <source>
        <dbReference type="Proteomes" id="UP000295724"/>
    </source>
</evidence>
<accession>A0A4R6XTF3</accession>
<dbReference type="GO" id="GO:0001733">
    <property type="term" value="F:galactosylceramide sulfotransferase activity"/>
    <property type="evidence" value="ECO:0007669"/>
    <property type="project" value="InterPro"/>
</dbReference>
<dbReference type="EMBL" id="SNZB01000001">
    <property type="protein sequence ID" value="TDR23245.1"/>
    <property type="molecule type" value="Genomic_DNA"/>
</dbReference>
<proteinExistence type="predicted"/>
<comment type="subcellular location">
    <subcellularLocation>
        <location evidence="1">Golgi apparatus membrane</location>
        <topology evidence="1">Single-pass type II membrane protein</topology>
    </subcellularLocation>
</comment>
<dbReference type="OrthoDB" id="7981249at2"/>
<dbReference type="PANTHER" id="PTHR14647">
    <property type="entry name" value="GALACTOSE-3-O-SULFOTRANSFERASE"/>
    <property type="match status" value="1"/>
</dbReference>
<keyword evidence="10" id="KW-1185">Reference proteome</keyword>
<dbReference type="AlphaFoldDB" id="A0A4R6XTF3"/>
<reference evidence="9 10" key="1">
    <citation type="submission" date="2019-03" db="EMBL/GenBank/DDBJ databases">
        <title>Genomic Encyclopedia of Type Strains, Phase IV (KMG-IV): sequencing the most valuable type-strain genomes for metagenomic binning, comparative biology and taxonomic classification.</title>
        <authorList>
            <person name="Goeker M."/>
        </authorList>
    </citation>
    <scope>NUCLEOTIDE SEQUENCE [LARGE SCALE GENOMIC DNA]</scope>
    <source>
        <strain evidence="9 10">DSM 25488</strain>
    </source>
</reference>
<evidence type="ECO:0000313" key="9">
    <source>
        <dbReference type="EMBL" id="TDR23245.1"/>
    </source>
</evidence>
<organism evidence="9 10">
    <name type="scientific">Marinicella litoralis</name>
    <dbReference type="NCBI Taxonomy" id="644220"/>
    <lineage>
        <taxon>Bacteria</taxon>
        <taxon>Pseudomonadati</taxon>
        <taxon>Pseudomonadota</taxon>
        <taxon>Gammaproteobacteria</taxon>
        <taxon>Lysobacterales</taxon>
        <taxon>Marinicellaceae</taxon>
        <taxon>Marinicella</taxon>
    </lineage>
</organism>
<evidence type="ECO:0000256" key="7">
    <source>
        <dbReference type="ARBA" id="ARBA00023136"/>
    </source>
</evidence>
<evidence type="ECO:0000256" key="3">
    <source>
        <dbReference type="ARBA" id="ARBA00022692"/>
    </source>
</evidence>
<protein>
    <submittedName>
        <fullName evidence="9">Sulfotransferase family protein</fullName>
    </submittedName>
</protein>
<dbReference type="RefSeq" id="WP_099018100.1">
    <property type="nucleotide sequence ID" value="NZ_NIHB01000001.1"/>
</dbReference>
<evidence type="ECO:0000256" key="5">
    <source>
        <dbReference type="ARBA" id="ARBA00022989"/>
    </source>
</evidence>
<dbReference type="Proteomes" id="UP000295724">
    <property type="component" value="Unassembled WGS sequence"/>
</dbReference>
<keyword evidence="5" id="KW-1133">Transmembrane helix</keyword>
<keyword evidence="3" id="KW-0812">Transmembrane</keyword>
<dbReference type="Gene3D" id="3.40.50.300">
    <property type="entry name" value="P-loop containing nucleotide triphosphate hydrolases"/>
    <property type="match status" value="1"/>
</dbReference>
<comment type="caution">
    <text evidence="9">The sequence shown here is derived from an EMBL/GenBank/DDBJ whole genome shotgun (WGS) entry which is preliminary data.</text>
</comment>
<evidence type="ECO:0000256" key="6">
    <source>
        <dbReference type="ARBA" id="ARBA00023034"/>
    </source>
</evidence>
<gene>
    <name evidence="9" type="ORF">C8D91_0105</name>
</gene>
<keyword evidence="8" id="KW-0325">Glycoprotein</keyword>
<dbReference type="PANTHER" id="PTHR14647:SF87">
    <property type="entry name" value="PUTATIVE-RELATED"/>
    <property type="match status" value="1"/>
</dbReference>
<evidence type="ECO:0000256" key="1">
    <source>
        <dbReference type="ARBA" id="ARBA00004323"/>
    </source>
</evidence>
<evidence type="ECO:0000256" key="4">
    <source>
        <dbReference type="ARBA" id="ARBA00022968"/>
    </source>
</evidence>
<keyword evidence="2 9" id="KW-0808">Transferase</keyword>
<dbReference type="SUPFAM" id="SSF52540">
    <property type="entry name" value="P-loop containing nucleoside triphosphate hydrolases"/>
    <property type="match status" value="1"/>
</dbReference>
<keyword evidence="7" id="KW-0472">Membrane</keyword>
<evidence type="ECO:0000256" key="8">
    <source>
        <dbReference type="ARBA" id="ARBA00023180"/>
    </source>
</evidence>
<dbReference type="GO" id="GO:0016020">
    <property type="term" value="C:membrane"/>
    <property type="evidence" value="ECO:0007669"/>
    <property type="project" value="InterPro"/>
</dbReference>
<keyword evidence="6" id="KW-0333">Golgi apparatus</keyword>